<dbReference type="AlphaFoldDB" id="A0A9P3LLL5"/>
<accession>A0A9P3LLL5</accession>
<dbReference type="Proteomes" id="UP000703269">
    <property type="component" value="Unassembled WGS sequence"/>
</dbReference>
<organism evidence="2 3">
    <name type="scientific">Phanerochaete sordida</name>
    <dbReference type="NCBI Taxonomy" id="48140"/>
    <lineage>
        <taxon>Eukaryota</taxon>
        <taxon>Fungi</taxon>
        <taxon>Dikarya</taxon>
        <taxon>Basidiomycota</taxon>
        <taxon>Agaricomycotina</taxon>
        <taxon>Agaricomycetes</taxon>
        <taxon>Polyporales</taxon>
        <taxon>Phanerochaetaceae</taxon>
        <taxon>Phanerochaete</taxon>
    </lineage>
</organism>
<feature type="region of interest" description="Disordered" evidence="1">
    <location>
        <begin position="1"/>
        <end position="40"/>
    </location>
</feature>
<dbReference type="EMBL" id="BPQB01000122">
    <property type="protein sequence ID" value="GJE99853.1"/>
    <property type="molecule type" value="Genomic_DNA"/>
</dbReference>
<gene>
    <name evidence="2" type="ORF">PsYK624_161270</name>
</gene>
<evidence type="ECO:0000313" key="2">
    <source>
        <dbReference type="EMBL" id="GJE99853.1"/>
    </source>
</evidence>
<reference evidence="2 3" key="1">
    <citation type="submission" date="2021-08" db="EMBL/GenBank/DDBJ databases">
        <title>Draft Genome Sequence of Phanerochaete sordida strain YK-624.</title>
        <authorList>
            <person name="Mori T."/>
            <person name="Dohra H."/>
            <person name="Suzuki T."/>
            <person name="Kawagishi H."/>
            <person name="Hirai H."/>
        </authorList>
    </citation>
    <scope>NUCLEOTIDE SEQUENCE [LARGE SCALE GENOMIC DNA]</scope>
    <source>
        <strain evidence="2 3">YK-624</strain>
    </source>
</reference>
<sequence>MSRSTVKCAGLRSTVGSPPPRQDRSEMAGDMPNRDVGRFTTRPGARAACELARPVHLTPAVPVPRGAEIPICAGGEPVLRAALGRSCRSPPPSP</sequence>
<feature type="compositionally biased region" description="Basic and acidic residues" evidence="1">
    <location>
        <begin position="21"/>
        <end position="37"/>
    </location>
</feature>
<evidence type="ECO:0000313" key="3">
    <source>
        <dbReference type="Proteomes" id="UP000703269"/>
    </source>
</evidence>
<proteinExistence type="predicted"/>
<name>A0A9P3LLL5_9APHY</name>
<comment type="caution">
    <text evidence="2">The sequence shown here is derived from an EMBL/GenBank/DDBJ whole genome shotgun (WGS) entry which is preliminary data.</text>
</comment>
<evidence type="ECO:0000256" key="1">
    <source>
        <dbReference type="SAM" id="MobiDB-lite"/>
    </source>
</evidence>
<keyword evidence="3" id="KW-1185">Reference proteome</keyword>
<protein>
    <submittedName>
        <fullName evidence="2">Uncharacterized protein</fullName>
    </submittedName>
</protein>